<comment type="caution">
    <text evidence="3">The sequence shown here is derived from an EMBL/GenBank/DDBJ whole genome shotgun (WGS) entry which is preliminary data.</text>
</comment>
<dbReference type="InterPro" id="IPR000601">
    <property type="entry name" value="PKD_dom"/>
</dbReference>
<keyword evidence="1" id="KW-0812">Transmembrane</keyword>
<protein>
    <recommendedName>
        <fullName evidence="2">PKD domain-containing protein</fullName>
    </recommendedName>
</protein>
<evidence type="ECO:0000313" key="4">
    <source>
        <dbReference type="Proteomes" id="UP000230132"/>
    </source>
</evidence>
<dbReference type="SMART" id="SM00089">
    <property type="entry name" value="PKD"/>
    <property type="match status" value="1"/>
</dbReference>
<dbReference type="PROSITE" id="PS50093">
    <property type="entry name" value="PKD"/>
    <property type="match status" value="1"/>
</dbReference>
<evidence type="ECO:0000256" key="1">
    <source>
        <dbReference type="SAM" id="Phobius"/>
    </source>
</evidence>
<evidence type="ECO:0000313" key="3">
    <source>
        <dbReference type="EMBL" id="PIR90595.1"/>
    </source>
</evidence>
<dbReference type="InterPro" id="IPR013783">
    <property type="entry name" value="Ig-like_fold"/>
</dbReference>
<reference evidence="4" key="1">
    <citation type="submission" date="2017-09" db="EMBL/GenBank/DDBJ databases">
        <title>Depth-based differentiation of microbial function through sediment-hosted aquifers and enrichment of novel symbionts in the deep terrestrial subsurface.</title>
        <authorList>
            <person name="Probst A.J."/>
            <person name="Ladd B."/>
            <person name="Jarett J.K."/>
            <person name="Geller-Mcgrath D.E."/>
            <person name="Sieber C.M.K."/>
            <person name="Emerson J.B."/>
            <person name="Anantharaman K."/>
            <person name="Thomas B.C."/>
            <person name="Malmstrom R."/>
            <person name="Stieglmeier M."/>
            <person name="Klingl A."/>
            <person name="Woyke T."/>
            <person name="Ryan C.M."/>
            <person name="Banfield J.F."/>
        </authorList>
    </citation>
    <scope>NUCLEOTIDE SEQUENCE [LARGE SCALE GENOMIC DNA]</scope>
</reference>
<feature type="domain" description="PKD" evidence="2">
    <location>
        <begin position="196"/>
        <end position="237"/>
    </location>
</feature>
<dbReference type="SUPFAM" id="SSF49299">
    <property type="entry name" value="PKD domain"/>
    <property type="match status" value="1"/>
</dbReference>
<keyword evidence="1" id="KW-0472">Membrane</keyword>
<dbReference type="Gene3D" id="2.60.40.10">
    <property type="entry name" value="Immunoglobulins"/>
    <property type="match status" value="1"/>
</dbReference>
<dbReference type="CDD" id="cd00146">
    <property type="entry name" value="PKD"/>
    <property type="match status" value="1"/>
</dbReference>
<dbReference type="EMBL" id="PFAX01000013">
    <property type="protein sequence ID" value="PIR90595.1"/>
    <property type="molecule type" value="Genomic_DNA"/>
</dbReference>
<organism evidence="3 4">
    <name type="scientific">bacterium (Candidatus Gribaldobacteria) CG10_big_fil_rev_8_21_14_0_10_37_21</name>
    <dbReference type="NCBI Taxonomy" id="2014275"/>
    <lineage>
        <taxon>Bacteria</taxon>
        <taxon>Candidatus Gribaldobacteria</taxon>
    </lineage>
</organism>
<dbReference type="AlphaFoldDB" id="A0A2H0UUW3"/>
<name>A0A2H0UUW3_9BACT</name>
<proteinExistence type="predicted"/>
<sequence>MDDQEAKNLKYTILSTIFVAIVLVVLKLFVFIQAPAQPMSLPVTKINEINWDVLRTKIFIEDPVFQIKGNFSSANVLEEERVGLVVTVEGTLKGLFKYSFDCNNDDKYELESDFLNQKSYTAVDLCSYDKEGTFKAKIKVTPQEEGFVEKAILLDLEVSSQNQPPLIELCDVNPIKGTTQKSFVFSFVAQAYDPEGGNLAFVWDFGDGATSSEQNPSHIYEQEGGYLPKVYVFDQQGARSVCLAKSLMTLSDFTPFVSSEVILNPGRFYPFSPTNLEPKVFAPIVPLTSATTTQP</sequence>
<dbReference type="Proteomes" id="UP000230132">
    <property type="component" value="Unassembled WGS sequence"/>
</dbReference>
<dbReference type="InterPro" id="IPR035986">
    <property type="entry name" value="PKD_dom_sf"/>
</dbReference>
<dbReference type="Pfam" id="PF18911">
    <property type="entry name" value="PKD_4"/>
    <property type="match status" value="1"/>
</dbReference>
<evidence type="ECO:0000259" key="2">
    <source>
        <dbReference type="PROSITE" id="PS50093"/>
    </source>
</evidence>
<accession>A0A2H0UUW3</accession>
<gene>
    <name evidence="3" type="ORF">COU05_01165</name>
</gene>
<dbReference type="InterPro" id="IPR022409">
    <property type="entry name" value="PKD/Chitinase_dom"/>
</dbReference>
<keyword evidence="1" id="KW-1133">Transmembrane helix</keyword>
<feature type="transmembrane region" description="Helical" evidence="1">
    <location>
        <begin position="12"/>
        <end position="32"/>
    </location>
</feature>